<reference evidence="5 6" key="1">
    <citation type="submission" date="2023-12" db="EMBL/GenBank/DDBJ databases">
        <title>A high-quality genome assembly for Dillenia turbinata (Dilleniales).</title>
        <authorList>
            <person name="Chanderbali A."/>
        </authorList>
    </citation>
    <scope>NUCLEOTIDE SEQUENCE [LARGE SCALE GENOMIC DNA]</scope>
    <source>
        <strain evidence="5">LSX21</strain>
        <tissue evidence="5">Leaf</tissue>
    </source>
</reference>
<dbReference type="Pfam" id="PF02469">
    <property type="entry name" value="Fasciclin"/>
    <property type="match status" value="1"/>
</dbReference>
<dbReference type="SMART" id="SM00554">
    <property type="entry name" value="FAS1"/>
    <property type="match status" value="2"/>
</dbReference>
<feature type="signal peptide" evidence="3">
    <location>
        <begin position="1"/>
        <end position="27"/>
    </location>
</feature>
<dbReference type="Proteomes" id="UP001370490">
    <property type="component" value="Unassembled WGS sequence"/>
</dbReference>
<dbReference type="AlphaFoldDB" id="A0AAN8VH85"/>
<protein>
    <submittedName>
        <fullName evidence="5">FAS1 domain</fullName>
    </submittedName>
</protein>
<comment type="caution">
    <text evidence="5">The sequence shown here is derived from an EMBL/GenBank/DDBJ whole genome shotgun (WGS) entry which is preliminary data.</text>
</comment>
<sequence>MAILSLQLSFFTAVFVISFCTIPSVKGISAPSPPPSQSLHDHDFPTTAAFKPPPMLEPILTHLGFQELSTAVTSLSLSTATTSSAVSAGGPLTIFAPSDSSIRTCPSCSLPRLLEEHTLPGLFTFHYLRSLAFGTKIETILPGRCITVTATANSTKIFVGGAEISRPDLFNNGFIIIHGLQGFLAHLSPFSCSIERMSSLSFTTPPAMQSVTDFSVMRLMLRDAMLRLRISGFSVLSLAIRVKYPELVSLHNMTIFALDDEAIFNGGHTYVSNVRYHIVPNRMLTSVELDALPVRTLLPTLDGGENLVVTTSGEGAFGEPMRINYVWIKRPEVMRNIKVVVHGLSLPFPHIHPTAMNFGVGMGVNGMNGRSELDASSSFIDGGNGMSAAPSPLIESTVDMEDRLGL</sequence>
<feature type="region of interest" description="Disordered" evidence="2">
    <location>
        <begin position="386"/>
        <end position="406"/>
    </location>
</feature>
<dbReference type="InterPro" id="IPR036378">
    <property type="entry name" value="FAS1_dom_sf"/>
</dbReference>
<keyword evidence="3" id="KW-0732">Signal</keyword>
<feature type="chain" id="PRO_5042928411" evidence="3">
    <location>
        <begin position="28"/>
        <end position="406"/>
    </location>
</feature>
<dbReference type="PANTHER" id="PTHR33985">
    <property type="entry name" value="OS02G0491300 PROTEIN-RELATED"/>
    <property type="match status" value="1"/>
</dbReference>
<evidence type="ECO:0000256" key="3">
    <source>
        <dbReference type="SAM" id="SignalP"/>
    </source>
</evidence>
<dbReference type="PROSITE" id="PS50213">
    <property type="entry name" value="FAS1"/>
    <property type="match status" value="1"/>
</dbReference>
<dbReference type="Gene3D" id="2.30.180.10">
    <property type="entry name" value="FAS1 domain"/>
    <property type="match status" value="1"/>
</dbReference>
<evidence type="ECO:0000256" key="2">
    <source>
        <dbReference type="SAM" id="MobiDB-lite"/>
    </source>
</evidence>
<name>A0AAN8VH85_9MAGN</name>
<gene>
    <name evidence="5" type="ORF">RJ641_003462</name>
</gene>
<feature type="domain" description="FAS1" evidence="4">
    <location>
        <begin position="52"/>
        <end position="183"/>
    </location>
</feature>
<evidence type="ECO:0000259" key="4">
    <source>
        <dbReference type="PROSITE" id="PS50213"/>
    </source>
</evidence>
<evidence type="ECO:0000313" key="6">
    <source>
        <dbReference type="Proteomes" id="UP001370490"/>
    </source>
</evidence>
<organism evidence="5 6">
    <name type="scientific">Dillenia turbinata</name>
    <dbReference type="NCBI Taxonomy" id="194707"/>
    <lineage>
        <taxon>Eukaryota</taxon>
        <taxon>Viridiplantae</taxon>
        <taxon>Streptophyta</taxon>
        <taxon>Embryophyta</taxon>
        <taxon>Tracheophyta</taxon>
        <taxon>Spermatophyta</taxon>
        <taxon>Magnoliopsida</taxon>
        <taxon>eudicotyledons</taxon>
        <taxon>Gunneridae</taxon>
        <taxon>Pentapetalae</taxon>
        <taxon>Dilleniales</taxon>
        <taxon>Dilleniaceae</taxon>
        <taxon>Dillenia</taxon>
    </lineage>
</organism>
<dbReference type="PANTHER" id="PTHR33985:SF2">
    <property type="entry name" value="EXPRESSED PROTEIN"/>
    <property type="match status" value="1"/>
</dbReference>
<evidence type="ECO:0000313" key="5">
    <source>
        <dbReference type="EMBL" id="KAK6931669.1"/>
    </source>
</evidence>
<dbReference type="InterPro" id="IPR052806">
    <property type="entry name" value="Fasciclin-like_AGP"/>
</dbReference>
<keyword evidence="6" id="KW-1185">Reference proteome</keyword>
<proteinExistence type="inferred from homology"/>
<accession>A0AAN8VH85</accession>
<comment type="similarity">
    <text evidence="1">Belongs to the fasciclin-like AGP family.</text>
</comment>
<dbReference type="SUPFAM" id="SSF82153">
    <property type="entry name" value="FAS1 domain"/>
    <property type="match status" value="2"/>
</dbReference>
<dbReference type="InterPro" id="IPR000782">
    <property type="entry name" value="FAS1_domain"/>
</dbReference>
<dbReference type="EMBL" id="JBAMMX010000011">
    <property type="protein sequence ID" value="KAK6931669.1"/>
    <property type="molecule type" value="Genomic_DNA"/>
</dbReference>
<evidence type="ECO:0000256" key="1">
    <source>
        <dbReference type="ARBA" id="ARBA00007843"/>
    </source>
</evidence>